<name>R4X8F5_TAPDE</name>
<comment type="caution">
    <text evidence="4">The sequence shown here is derived from an EMBL/GenBank/DDBJ whole genome shotgun (WGS) entry which is preliminary data.</text>
</comment>
<feature type="transmembrane region" description="Helical" evidence="2">
    <location>
        <begin position="52"/>
        <end position="73"/>
    </location>
</feature>
<dbReference type="OrthoDB" id="5343688at2759"/>
<protein>
    <recommendedName>
        <fullName evidence="3">N-acetyltransferase domain-containing protein</fullName>
    </recommendedName>
</protein>
<evidence type="ECO:0000313" key="4">
    <source>
        <dbReference type="EMBL" id="CCG81873.1"/>
    </source>
</evidence>
<keyword evidence="1" id="KW-0808">Transferase</keyword>
<dbReference type="Proteomes" id="UP000013776">
    <property type="component" value="Unassembled WGS sequence"/>
</dbReference>
<dbReference type="InterPro" id="IPR000182">
    <property type="entry name" value="GNAT_dom"/>
</dbReference>
<gene>
    <name evidence="4" type="ORF">TAPDE_001750</name>
</gene>
<keyword evidence="2" id="KW-0472">Membrane</keyword>
<dbReference type="Gene3D" id="3.40.630.30">
    <property type="match status" value="1"/>
</dbReference>
<keyword evidence="2" id="KW-1133">Transmembrane helix</keyword>
<reference evidence="4 5" key="1">
    <citation type="journal article" date="2013" name="MBio">
        <title>Genome sequencing of the plant pathogen Taphrina deformans, the causal agent of peach leaf curl.</title>
        <authorList>
            <person name="Cisse O.H."/>
            <person name="Almeida J.M.G.C.F."/>
            <person name="Fonseca A."/>
            <person name="Kumar A.A."/>
            <person name="Salojaervi J."/>
            <person name="Overmyer K."/>
            <person name="Hauser P.M."/>
            <person name="Pagni M."/>
        </authorList>
    </citation>
    <scope>NUCLEOTIDE SEQUENCE [LARGE SCALE GENOMIC DNA]</scope>
    <source>
        <strain evidence="5">PYCC 5710 / ATCC 11124 / CBS 356.35 / IMI 108563 / JCM 9778 / NBRC 8474</strain>
    </source>
</reference>
<dbReference type="CDD" id="cd04301">
    <property type="entry name" value="NAT_SF"/>
    <property type="match status" value="1"/>
</dbReference>
<evidence type="ECO:0000256" key="2">
    <source>
        <dbReference type="SAM" id="Phobius"/>
    </source>
</evidence>
<dbReference type="SUPFAM" id="SSF55729">
    <property type="entry name" value="Acyl-CoA N-acyltransferases (Nat)"/>
    <property type="match status" value="1"/>
</dbReference>
<dbReference type="PANTHER" id="PTHR13947:SF37">
    <property type="entry name" value="LD18367P"/>
    <property type="match status" value="1"/>
</dbReference>
<dbReference type="EMBL" id="CAHR02000061">
    <property type="protein sequence ID" value="CCG81873.1"/>
    <property type="molecule type" value="Genomic_DNA"/>
</dbReference>
<proteinExistence type="predicted"/>
<keyword evidence="5" id="KW-1185">Reference proteome</keyword>
<organism evidence="4 5">
    <name type="scientific">Taphrina deformans (strain PYCC 5710 / ATCC 11124 / CBS 356.35 / IMI 108563 / JCM 9778 / NBRC 8474)</name>
    <name type="common">Peach leaf curl fungus</name>
    <name type="synonym">Lalaria deformans</name>
    <dbReference type="NCBI Taxonomy" id="1097556"/>
    <lineage>
        <taxon>Eukaryota</taxon>
        <taxon>Fungi</taxon>
        <taxon>Dikarya</taxon>
        <taxon>Ascomycota</taxon>
        <taxon>Taphrinomycotina</taxon>
        <taxon>Taphrinomycetes</taxon>
        <taxon>Taphrinales</taxon>
        <taxon>Taphrinaceae</taxon>
        <taxon>Taphrina</taxon>
    </lineage>
</organism>
<evidence type="ECO:0000259" key="3">
    <source>
        <dbReference type="PROSITE" id="PS51186"/>
    </source>
</evidence>
<dbReference type="STRING" id="1097556.R4X8F5"/>
<dbReference type="InterPro" id="IPR050769">
    <property type="entry name" value="NAT_camello-type"/>
</dbReference>
<dbReference type="AlphaFoldDB" id="R4X8F5"/>
<accession>R4X8F5</accession>
<feature type="transmembrane region" description="Helical" evidence="2">
    <location>
        <begin position="85"/>
        <end position="108"/>
    </location>
</feature>
<dbReference type="PANTHER" id="PTHR13947">
    <property type="entry name" value="GNAT FAMILY N-ACETYLTRANSFERASE"/>
    <property type="match status" value="1"/>
</dbReference>
<sequence length="255" mass="29436">MASTVAARDESDVSEAVLPELEIREFRAEDSHDVKEFCLNILMQRTRLSNQYVYRSSIWLGIYLSAIAWATRIIEPWVRGEWGRWAFLCCAVSALFLVGVDYFTFFYYERLTTKAHKEDGFLQNPATFVNSKMGKCWVAFYNEGLVGCIVVKRTSTKSANAEITHWYVRARYRDKGLGGDLLQKALQYCTETKCSNLTARTATINTRANKTLKKTGFEKTSTKPDSNVYWRMLRMKKFTWGLDPQSFSPKSEIRQ</sequence>
<dbReference type="VEuPathDB" id="FungiDB:TAPDE_001750"/>
<dbReference type="Pfam" id="PF00583">
    <property type="entry name" value="Acetyltransf_1"/>
    <property type="match status" value="1"/>
</dbReference>
<evidence type="ECO:0000256" key="1">
    <source>
        <dbReference type="ARBA" id="ARBA00022679"/>
    </source>
</evidence>
<dbReference type="GO" id="GO:0008080">
    <property type="term" value="F:N-acetyltransferase activity"/>
    <property type="evidence" value="ECO:0007669"/>
    <property type="project" value="InterPro"/>
</dbReference>
<dbReference type="InterPro" id="IPR016181">
    <property type="entry name" value="Acyl_CoA_acyltransferase"/>
</dbReference>
<keyword evidence="2" id="KW-0812">Transmembrane</keyword>
<dbReference type="PROSITE" id="PS51186">
    <property type="entry name" value="GNAT"/>
    <property type="match status" value="1"/>
</dbReference>
<feature type="domain" description="N-acetyltransferase" evidence="3">
    <location>
        <begin position="90"/>
        <end position="240"/>
    </location>
</feature>
<evidence type="ECO:0000313" key="5">
    <source>
        <dbReference type="Proteomes" id="UP000013776"/>
    </source>
</evidence>